<proteinExistence type="predicted"/>
<protein>
    <submittedName>
        <fullName evidence="1">Uncharacterized protein</fullName>
    </submittedName>
</protein>
<keyword evidence="2" id="KW-1185">Reference proteome</keyword>
<dbReference type="AlphaFoldDB" id="A0A8T0GSN1"/>
<organism evidence="1 2">
    <name type="scientific">Ceratodon purpureus</name>
    <name type="common">Fire moss</name>
    <name type="synonym">Dicranum purpureum</name>
    <dbReference type="NCBI Taxonomy" id="3225"/>
    <lineage>
        <taxon>Eukaryota</taxon>
        <taxon>Viridiplantae</taxon>
        <taxon>Streptophyta</taxon>
        <taxon>Embryophyta</taxon>
        <taxon>Bryophyta</taxon>
        <taxon>Bryophytina</taxon>
        <taxon>Bryopsida</taxon>
        <taxon>Dicranidae</taxon>
        <taxon>Pseudoditrichales</taxon>
        <taxon>Ditrichaceae</taxon>
        <taxon>Ceratodon</taxon>
    </lineage>
</organism>
<gene>
    <name evidence="1" type="ORF">KC19_9G063900</name>
</gene>
<comment type="caution">
    <text evidence="1">The sequence shown here is derived from an EMBL/GenBank/DDBJ whole genome shotgun (WGS) entry which is preliminary data.</text>
</comment>
<dbReference type="Proteomes" id="UP000822688">
    <property type="component" value="Chromosome 9"/>
</dbReference>
<sequence length="100" mass="11676">MTREVLFEMPTADVVERFETGFKNRWPSLPRMPSLPRISAFSFGNSILFMSMSTEISAAFDVVTRAWDWNFPPNPLQYLPDEECEWVGERMNLLLPCTPW</sequence>
<evidence type="ECO:0000313" key="1">
    <source>
        <dbReference type="EMBL" id="KAG0561425.1"/>
    </source>
</evidence>
<name>A0A8T0GSN1_CERPU</name>
<evidence type="ECO:0000313" key="2">
    <source>
        <dbReference type="Proteomes" id="UP000822688"/>
    </source>
</evidence>
<dbReference type="EMBL" id="CM026430">
    <property type="protein sequence ID" value="KAG0561425.1"/>
    <property type="molecule type" value="Genomic_DNA"/>
</dbReference>
<reference evidence="1" key="1">
    <citation type="submission" date="2020-06" db="EMBL/GenBank/DDBJ databases">
        <title>WGS assembly of Ceratodon purpureus strain R40.</title>
        <authorList>
            <person name="Carey S.B."/>
            <person name="Jenkins J."/>
            <person name="Shu S."/>
            <person name="Lovell J.T."/>
            <person name="Sreedasyam A."/>
            <person name="Maumus F."/>
            <person name="Tiley G.P."/>
            <person name="Fernandez-Pozo N."/>
            <person name="Barry K."/>
            <person name="Chen C."/>
            <person name="Wang M."/>
            <person name="Lipzen A."/>
            <person name="Daum C."/>
            <person name="Saski C.A."/>
            <person name="Payton A.C."/>
            <person name="Mcbreen J.C."/>
            <person name="Conrad R.E."/>
            <person name="Kollar L.M."/>
            <person name="Olsson S."/>
            <person name="Huttunen S."/>
            <person name="Landis J.B."/>
            <person name="Wickett N.J."/>
            <person name="Johnson M.G."/>
            <person name="Rensing S.A."/>
            <person name="Grimwood J."/>
            <person name="Schmutz J."/>
            <person name="Mcdaniel S.F."/>
        </authorList>
    </citation>
    <scope>NUCLEOTIDE SEQUENCE</scope>
    <source>
        <strain evidence="1">R40</strain>
    </source>
</reference>
<accession>A0A8T0GSN1</accession>